<keyword evidence="4" id="KW-1185">Reference proteome</keyword>
<dbReference type="EMBL" id="JAQQWE010000011">
    <property type="protein sequence ID" value="KAK7936660.1"/>
    <property type="molecule type" value="Genomic_DNA"/>
</dbReference>
<name>A0ABR1PRK3_9PEZI</name>
<feature type="transmembrane region" description="Helical" evidence="1">
    <location>
        <begin position="255"/>
        <end position="275"/>
    </location>
</feature>
<protein>
    <submittedName>
        <fullName evidence="3">Uncharacterized protein</fullName>
    </submittedName>
</protein>
<keyword evidence="1" id="KW-1133">Transmembrane helix</keyword>
<evidence type="ECO:0000313" key="3">
    <source>
        <dbReference type="EMBL" id="KAK7936660.1"/>
    </source>
</evidence>
<keyword evidence="1" id="KW-0812">Transmembrane</keyword>
<feature type="signal peptide" evidence="2">
    <location>
        <begin position="1"/>
        <end position="26"/>
    </location>
</feature>
<feature type="chain" id="PRO_5047249777" evidence="2">
    <location>
        <begin position="27"/>
        <end position="317"/>
    </location>
</feature>
<accession>A0ABR1PRK3</accession>
<dbReference type="RefSeq" id="XP_066692409.1">
    <property type="nucleotide sequence ID" value="XM_066851320.1"/>
</dbReference>
<sequence length="317" mass="34740">MGISRAVGALPLLLLFAWSWREMNLGQIIATARPSAESGFIEWGNNNKFAILDDFHGVDFLDRLWRGGTATFSVSSFGYDRIAAPTVFAFVSQLTGAAITMPVFYFLCIVFSPSASALATSRPPRRSAWATGNILLIPLVLVLHTAEVFAMYLAPSYESRHYWTWAWQSTPLLTGIGNVLAGLALRLFPARRTRSPSPFSIQKAMLAVLALTSTAVWVYTITFSPHPLATLFTPGPEPQDGLVLRSRKAFQADEIGLFGSSFLWLVYSYVALYLADLVSLKWLLYNISSFPIGTLVLGPGSTSAVSWYARQILLGAA</sequence>
<evidence type="ECO:0000313" key="4">
    <source>
        <dbReference type="Proteomes" id="UP001391051"/>
    </source>
</evidence>
<feature type="transmembrane region" description="Helical" evidence="1">
    <location>
        <begin position="87"/>
        <end position="111"/>
    </location>
</feature>
<feature type="transmembrane region" description="Helical" evidence="1">
    <location>
        <begin position="132"/>
        <end position="153"/>
    </location>
</feature>
<dbReference type="GeneID" id="92084382"/>
<evidence type="ECO:0000256" key="2">
    <source>
        <dbReference type="SAM" id="SignalP"/>
    </source>
</evidence>
<comment type="caution">
    <text evidence="3">The sequence shown here is derived from an EMBL/GenBank/DDBJ whole genome shotgun (WGS) entry which is preliminary data.</text>
</comment>
<keyword evidence="1" id="KW-0472">Membrane</keyword>
<dbReference type="Proteomes" id="UP001391051">
    <property type="component" value="Unassembled WGS sequence"/>
</dbReference>
<feature type="transmembrane region" description="Helical" evidence="1">
    <location>
        <begin position="282"/>
        <end position="309"/>
    </location>
</feature>
<keyword evidence="2" id="KW-0732">Signal</keyword>
<feature type="transmembrane region" description="Helical" evidence="1">
    <location>
        <begin position="165"/>
        <end position="185"/>
    </location>
</feature>
<organism evidence="3 4">
    <name type="scientific">Apiospora aurea</name>
    <dbReference type="NCBI Taxonomy" id="335848"/>
    <lineage>
        <taxon>Eukaryota</taxon>
        <taxon>Fungi</taxon>
        <taxon>Dikarya</taxon>
        <taxon>Ascomycota</taxon>
        <taxon>Pezizomycotina</taxon>
        <taxon>Sordariomycetes</taxon>
        <taxon>Xylariomycetidae</taxon>
        <taxon>Amphisphaeriales</taxon>
        <taxon>Apiosporaceae</taxon>
        <taxon>Apiospora</taxon>
    </lineage>
</organism>
<gene>
    <name evidence="3" type="ORF">PG986_015098</name>
</gene>
<reference evidence="3 4" key="1">
    <citation type="submission" date="2023-01" db="EMBL/GenBank/DDBJ databases">
        <title>Analysis of 21 Apiospora genomes using comparative genomics revels a genus with tremendous synthesis potential of carbohydrate active enzymes and secondary metabolites.</title>
        <authorList>
            <person name="Sorensen T."/>
        </authorList>
    </citation>
    <scope>NUCLEOTIDE SEQUENCE [LARGE SCALE GENOMIC DNA]</scope>
    <source>
        <strain evidence="3 4">CBS 24483</strain>
    </source>
</reference>
<proteinExistence type="predicted"/>
<evidence type="ECO:0000256" key="1">
    <source>
        <dbReference type="SAM" id="Phobius"/>
    </source>
</evidence>